<keyword evidence="2" id="KW-1133">Transmembrane helix</keyword>
<evidence type="ECO:0000256" key="2">
    <source>
        <dbReference type="SAM" id="Phobius"/>
    </source>
</evidence>
<dbReference type="OrthoDB" id="4302993at2"/>
<gene>
    <name evidence="3" type="ORF">RR42_s2226</name>
</gene>
<dbReference type="InterPro" id="IPR020017">
    <property type="entry name" value="XapX_domain"/>
</dbReference>
<dbReference type="AlphaFoldDB" id="A0A0C4YL59"/>
<dbReference type="InterPro" id="IPR009872">
    <property type="entry name" value="DUF1427"/>
</dbReference>
<dbReference type="STRING" id="68895.RR42_s2226"/>
<evidence type="ECO:0008006" key="5">
    <source>
        <dbReference type="Google" id="ProtNLM"/>
    </source>
</evidence>
<name>A0A0C4YL59_9BURK</name>
<dbReference type="RefSeq" id="WP_043355767.1">
    <property type="nucleotide sequence ID" value="NZ_CP010537.1"/>
</dbReference>
<keyword evidence="4" id="KW-1185">Reference proteome</keyword>
<protein>
    <recommendedName>
        <fullName evidence="5">DUF1427 family protein</fullName>
    </recommendedName>
</protein>
<dbReference type="KEGG" id="cbw:RR42_s2226"/>
<dbReference type="Pfam" id="PF07235">
    <property type="entry name" value="DUF1427"/>
    <property type="match status" value="1"/>
</dbReference>
<organism evidence="3 4">
    <name type="scientific">Cupriavidus basilensis</name>
    <dbReference type="NCBI Taxonomy" id="68895"/>
    <lineage>
        <taxon>Bacteria</taxon>
        <taxon>Pseudomonadati</taxon>
        <taxon>Pseudomonadota</taxon>
        <taxon>Betaproteobacteria</taxon>
        <taxon>Burkholderiales</taxon>
        <taxon>Burkholderiaceae</taxon>
        <taxon>Cupriavidus</taxon>
    </lineage>
</organism>
<dbReference type="Proteomes" id="UP000031843">
    <property type="component" value="Chromosome secondary"/>
</dbReference>
<dbReference type="NCBIfam" id="TIGR03510">
    <property type="entry name" value="XapX"/>
    <property type="match status" value="1"/>
</dbReference>
<sequence>MKLYLISLGAGILVGIIYALMQVRSPAPPAIALIGLLGMLIGEQVVPPVKRMLAGEPVTMAWFRGECVPKITGTPPNADTAVEPSASLPARSKEGNQ</sequence>
<evidence type="ECO:0000313" key="4">
    <source>
        <dbReference type="Proteomes" id="UP000031843"/>
    </source>
</evidence>
<accession>A0A0C4YL59</accession>
<feature type="region of interest" description="Disordered" evidence="1">
    <location>
        <begin position="73"/>
        <end position="97"/>
    </location>
</feature>
<keyword evidence="2" id="KW-0472">Membrane</keyword>
<keyword evidence="2" id="KW-0812">Transmembrane</keyword>
<proteinExistence type="predicted"/>
<evidence type="ECO:0000256" key="1">
    <source>
        <dbReference type="SAM" id="MobiDB-lite"/>
    </source>
</evidence>
<dbReference type="EMBL" id="CP010537">
    <property type="protein sequence ID" value="AJG23808.1"/>
    <property type="molecule type" value="Genomic_DNA"/>
</dbReference>
<feature type="transmembrane region" description="Helical" evidence="2">
    <location>
        <begin position="29"/>
        <end position="46"/>
    </location>
</feature>
<evidence type="ECO:0000313" key="3">
    <source>
        <dbReference type="EMBL" id="AJG23808.1"/>
    </source>
</evidence>
<reference evidence="3 4" key="1">
    <citation type="journal article" date="2015" name="Genome Announc.">
        <title>Complete Genome Sequence of Cupriavidus basilensis 4G11, Isolated from the Oak Ridge Field Research Center Site.</title>
        <authorList>
            <person name="Ray J."/>
            <person name="Waters R.J."/>
            <person name="Skerker J.M."/>
            <person name="Kuehl J.V."/>
            <person name="Price M.N."/>
            <person name="Huang J."/>
            <person name="Chakraborty R."/>
            <person name="Arkin A.P."/>
            <person name="Deutschbauer A."/>
        </authorList>
    </citation>
    <scope>NUCLEOTIDE SEQUENCE [LARGE SCALE GENOMIC DNA]</scope>
    <source>
        <strain evidence="3">4G11</strain>
    </source>
</reference>